<feature type="compositionally biased region" description="Polar residues" evidence="1">
    <location>
        <begin position="145"/>
        <end position="161"/>
    </location>
</feature>
<proteinExistence type="predicted"/>
<sequence>MNDSARRGQQLPFHGHRRGAWTWTMELSALRRSATAWRISVPAAFSTRSSCRTVITVASTPSPTIAPASSPPPRRSAYTPRPSLHVDHVPALAARGRRVHRLLHRPVPAAPAFGLGERAFPGSCGALGVEHGEQRGVARDLSGSRRATTACRSSGPSSTRPSVHVTLIGDRRAAPSHVRASSWGASAEDSARRSGARSMSWTQSASAARRLRSSLELPSNPATTAAAATCCPRLGCRARGDDNSPSARLTSHEVRSGELARRSGAARLRRRKAAAQQTRTAKENTMTNGSGLHGETFLWEVEGNRGGSLLRLVVATG</sequence>
<name>A0AAV5C332_ELECO</name>
<reference evidence="2" key="2">
    <citation type="submission" date="2021-12" db="EMBL/GenBank/DDBJ databases">
        <title>Resequencing data analysis of finger millet.</title>
        <authorList>
            <person name="Hatakeyama M."/>
            <person name="Aluri S."/>
            <person name="Balachadran M.T."/>
            <person name="Sivarajan S.R."/>
            <person name="Poveda L."/>
            <person name="Shimizu-Inatsugi R."/>
            <person name="Schlapbach R."/>
            <person name="Sreeman S.M."/>
            <person name="Shimizu K.K."/>
        </authorList>
    </citation>
    <scope>NUCLEOTIDE SEQUENCE</scope>
</reference>
<dbReference type="Proteomes" id="UP001054889">
    <property type="component" value="Unassembled WGS sequence"/>
</dbReference>
<protein>
    <submittedName>
        <fullName evidence="2">Uncharacterized protein</fullName>
    </submittedName>
</protein>
<feature type="region of interest" description="Disordered" evidence="1">
    <location>
        <begin position="61"/>
        <end position="82"/>
    </location>
</feature>
<evidence type="ECO:0000313" key="2">
    <source>
        <dbReference type="EMBL" id="GJM92901.1"/>
    </source>
</evidence>
<reference evidence="2" key="1">
    <citation type="journal article" date="2018" name="DNA Res.">
        <title>Multiple hybrid de novo genome assembly of finger millet, an orphan allotetraploid crop.</title>
        <authorList>
            <person name="Hatakeyama M."/>
            <person name="Aluri S."/>
            <person name="Balachadran M.T."/>
            <person name="Sivarajan S.R."/>
            <person name="Patrignani A."/>
            <person name="Gruter S."/>
            <person name="Poveda L."/>
            <person name="Shimizu-Inatsugi R."/>
            <person name="Baeten J."/>
            <person name="Francoijs K.J."/>
            <person name="Nataraja K.N."/>
            <person name="Reddy Y.A.N."/>
            <person name="Phadnis S."/>
            <person name="Ravikumar R.L."/>
            <person name="Schlapbach R."/>
            <person name="Sreeman S.M."/>
            <person name="Shimizu K.K."/>
        </authorList>
    </citation>
    <scope>NUCLEOTIDE SEQUENCE</scope>
</reference>
<keyword evidence="3" id="KW-1185">Reference proteome</keyword>
<organism evidence="2 3">
    <name type="scientific">Eleusine coracana subsp. coracana</name>
    <dbReference type="NCBI Taxonomy" id="191504"/>
    <lineage>
        <taxon>Eukaryota</taxon>
        <taxon>Viridiplantae</taxon>
        <taxon>Streptophyta</taxon>
        <taxon>Embryophyta</taxon>
        <taxon>Tracheophyta</taxon>
        <taxon>Spermatophyta</taxon>
        <taxon>Magnoliopsida</taxon>
        <taxon>Liliopsida</taxon>
        <taxon>Poales</taxon>
        <taxon>Poaceae</taxon>
        <taxon>PACMAD clade</taxon>
        <taxon>Chloridoideae</taxon>
        <taxon>Cynodonteae</taxon>
        <taxon>Eleusininae</taxon>
        <taxon>Eleusine</taxon>
    </lineage>
</organism>
<accession>A0AAV5C332</accession>
<feature type="compositionally biased region" description="Basic and acidic residues" evidence="1">
    <location>
        <begin position="250"/>
        <end position="261"/>
    </location>
</feature>
<dbReference type="EMBL" id="BQKI01000004">
    <property type="protein sequence ID" value="GJM92901.1"/>
    <property type="molecule type" value="Genomic_DNA"/>
</dbReference>
<evidence type="ECO:0000313" key="3">
    <source>
        <dbReference type="Proteomes" id="UP001054889"/>
    </source>
</evidence>
<dbReference type="AlphaFoldDB" id="A0AAV5C332"/>
<comment type="caution">
    <text evidence="2">The sequence shown here is derived from an EMBL/GenBank/DDBJ whole genome shotgun (WGS) entry which is preliminary data.</text>
</comment>
<feature type="region of interest" description="Disordered" evidence="1">
    <location>
        <begin position="239"/>
        <end position="291"/>
    </location>
</feature>
<feature type="region of interest" description="Disordered" evidence="1">
    <location>
        <begin position="136"/>
        <end position="205"/>
    </location>
</feature>
<evidence type="ECO:0000256" key="1">
    <source>
        <dbReference type="SAM" id="MobiDB-lite"/>
    </source>
</evidence>
<gene>
    <name evidence="2" type="primary">ga09407</name>
    <name evidence="2" type="ORF">PR202_ga09407</name>
</gene>